<protein>
    <submittedName>
        <fullName evidence="3">Uncharacterized protein</fullName>
    </submittedName>
</protein>
<feature type="region of interest" description="Disordered" evidence="1">
    <location>
        <begin position="1"/>
        <end position="27"/>
    </location>
</feature>
<organism evidence="3 4">
    <name type="scientific">Clavibacter californiensis</name>
    <dbReference type="NCBI Taxonomy" id="1401995"/>
    <lineage>
        <taxon>Bacteria</taxon>
        <taxon>Bacillati</taxon>
        <taxon>Actinomycetota</taxon>
        <taxon>Actinomycetes</taxon>
        <taxon>Micrococcales</taxon>
        <taxon>Microbacteriaceae</taxon>
        <taxon>Clavibacter</taxon>
    </lineage>
</organism>
<evidence type="ECO:0000256" key="1">
    <source>
        <dbReference type="SAM" id="MobiDB-lite"/>
    </source>
</evidence>
<feature type="compositionally biased region" description="Pro residues" evidence="1">
    <location>
        <begin position="74"/>
        <end position="87"/>
    </location>
</feature>
<keyword evidence="2" id="KW-0812">Transmembrane</keyword>
<keyword evidence="2" id="KW-0472">Membrane</keyword>
<feature type="compositionally biased region" description="Gly residues" evidence="1">
    <location>
        <begin position="54"/>
        <end position="67"/>
    </location>
</feature>
<sequence length="87" mass="8225">MDDTITVFEKGPGGRKPGAPTPASRKRRTGIAVGIAGASIGLVALFSSAAFADGNGGDTSGQAGSGSGTSATCPAPPALPDGTTPPA</sequence>
<feature type="non-terminal residue" evidence="3">
    <location>
        <position position="87"/>
    </location>
</feature>
<keyword evidence="2" id="KW-1133">Transmembrane helix</keyword>
<proteinExistence type="predicted"/>
<evidence type="ECO:0000313" key="4">
    <source>
        <dbReference type="Proteomes" id="UP000265355"/>
    </source>
</evidence>
<feature type="transmembrane region" description="Helical" evidence="2">
    <location>
        <begin position="31"/>
        <end position="52"/>
    </location>
</feature>
<evidence type="ECO:0000313" key="3">
    <source>
        <dbReference type="EMBL" id="RII88732.1"/>
    </source>
</evidence>
<accession>A0ABX9N4E1</accession>
<name>A0ABX9N4E1_9MICO</name>
<evidence type="ECO:0000256" key="2">
    <source>
        <dbReference type="SAM" id="Phobius"/>
    </source>
</evidence>
<dbReference type="EMBL" id="QWEE01000427">
    <property type="protein sequence ID" value="RII88732.1"/>
    <property type="molecule type" value="Genomic_DNA"/>
</dbReference>
<reference evidence="3 4" key="1">
    <citation type="submission" date="2018-08" db="EMBL/GenBank/DDBJ databases">
        <title>Genome Sequence of Clavibacter michiganensis Subspecies type strains, and the Atypical Peach-Colored Strains Isolated from Tomato.</title>
        <authorList>
            <person name="Osdaghi E."/>
            <person name="Portier P."/>
            <person name="Briand M."/>
            <person name="Jacques M.-A."/>
        </authorList>
    </citation>
    <scope>NUCLEOTIDE SEQUENCE [LARGE SCALE GENOMIC DNA]</scope>
    <source>
        <strain evidence="3 4">CFBP 8216</strain>
    </source>
</reference>
<dbReference type="Proteomes" id="UP000265355">
    <property type="component" value="Unassembled WGS sequence"/>
</dbReference>
<comment type="caution">
    <text evidence="3">The sequence shown here is derived from an EMBL/GenBank/DDBJ whole genome shotgun (WGS) entry which is preliminary data.</text>
</comment>
<keyword evidence="4" id="KW-1185">Reference proteome</keyword>
<feature type="region of interest" description="Disordered" evidence="1">
    <location>
        <begin position="51"/>
        <end position="87"/>
    </location>
</feature>
<gene>
    <name evidence="3" type="ORF">DZF98_14965</name>
</gene>